<accession>Q5DY96</accession>
<evidence type="ECO:0000313" key="1">
    <source>
        <dbReference type="EMBL" id="AAW88250.1"/>
    </source>
</evidence>
<sequence>MKTHLTIGKTAMTHSTAINSTITKETEATNVSPFEQSGSNKNECLKSENFPDFLSVFGKHDLILKSIGDDFTVVVPPPENGWTYEALADIDFLDISFQYATFCSWNIYIGGCHLGHDEDWLYMARD</sequence>
<dbReference type="Proteomes" id="UP000000537">
    <property type="component" value="Plasmid pES100"/>
</dbReference>
<proteinExistence type="predicted"/>
<dbReference type="OrthoDB" id="9792687at2"/>
<reference evidence="1 2" key="2">
    <citation type="journal article" date="2008" name="BMC Genomics">
        <title>Comparative genomics-based investigation of resequencing targets in Vibrio fischeri: focus on point miscalls and artefactual expansions.</title>
        <authorList>
            <person name="Mandel M.J."/>
            <person name="Stabb E.V."/>
            <person name="Ruby E.G."/>
        </authorList>
    </citation>
    <scope>NUCLEOTIDE SEQUENCE [LARGE SCALE GENOMIC DNA]</scope>
    <source>
        <strain evidence="2">ATCC 700601 / ES114</strain>
    </source>
</reference>
<dbReference type="PATRIC" id="fig|312309.11.peg.3779"/>
<evidence type="ECO:0000313" key="2">
    <source>
        <dbReference type="Proteomes" id="UP000000537"/>
    </source>
</evidence>
<protein>
    <submittedName>
        <fullName evidence="1">Uncharacterized protein</fullName>
    </submittedName>
</protein>
<dbReference type="KEGG" id="vfi:VF_B0008"/>
<gene>
    <name evidence="1" type="ordered locus">VF_B0008</name>
</gene>
<dbReference type="EnsemblBacteria" id="AAW88250">
    <property type="protein sequence ID" value="AAW88250"/>
    <property type="gene ID" value="VF_B0008"/>
</dbReference>
<dbReference type="EMBL" id="CP000022">
    <property type="protein sequence ID" value="AAW88250.1"/>
    <property type="molecule type" value="Genomic_DNA"/>
</dbReference>
<reference evidence="1 2" key="1">
    <citation type="journal article" date="2005" name="Proc. Natl. Acad. Sci. U.S.A.">
        <title>Complete genome sequence of Vibrio fischeri: a symbiotic bacterium with pathogenic congeners.</title>
        <authorList>
            <person name="Ruby E.G."/>
            <person name="Urbanowski M."/>
            <person name="Campbell J."/>
            <person name="Dunn A."/>
            <person name="Faini M."/>
            <person name="Gunsalus R."/>
            <person name="Lostroh P."/>
            <person name="Lupp C."/>
            <person name="McCann J."/>
            <person name="Millikan D."/>
            <person name="Schaefer A."/>
            <person name="Stabb E."/>
            <person name="Stevens A."/>
            <person name="Visick K."/>
            <person name="Whistler C."/>
            <person name="Greenberg E.P."/>
        </authorList>
    </citation>
    <scope>NUCLEOTIDE SEQUENCE [LARGE SCALE GENOMIC DNA]</scope>
    <source>
        <strain evidence="2">ATCC 700601 / ES114</strain>
    </source>
</reference>
<organism evidence="1 2">
    <name type="scientific">Aliivibrio fischeri (strain ATCC 700601 / ES114)</name>
    <name type="common">Vibrio fischeri</name>
    <dbReference type="NCBI Taxonomy" id="312309"/>
    <lineage>
        <taxon>Bacteria</taxon>
        <taxon>Pseudomonadati</taxon>
        <taxon>Pseudomonadota</taxon>
        <taxon>Gammaproteobacteria</taxon>
        <taxon>Vibrionales</taxon>
        <taxon>Vibrionaceae</taxon>
        <taxon>Aliivibrio</taxon>
    </lineage>
</organism>
<geneLocation type="plasmid" evidence="1 2">
    <name>pES100</name>
</geneLocation>
<dbReference type="HOGENOM" id="CLU_1980683_0_0_6"/>
<name>Q5DY96_ALIF1</name>
<keyword evidence="2" id="KW-1185">Reference proteome</keyword>
<dbReference type="AlphaFoldDB" id="Q5DY96"/>
<keyword evidence="1" id="KW-0614">Plasmid</keyword>